<proteinExistence type="predicted"/>
<organism evidence="2 3">
    <name type="scientific">Nonomuraea africana</name>
    <dbReference type="NCBI Taxonomy" id="46171"/>
    <lineage>
        <taxon>Bacteria</taxon>
        <taxon>Bacillati</taxon>
        <taxon>Actinomycetota</taxon>
        <taxon>Actinomycetes</taxon>
        <taxon>Streptosporangiales</taxon>
        <taxon>Streptosporangiaceae</taxon>
        <taxon>Nonomuraea</taxon>
    </lineage>
</organism>
<accession>A0ABR9KKA1</accession>
<feature type="region of interest" description="Disordered" evidence="1">
    <location>
        <begin position="1"/>
        <end position="23"/>
    </location>
</feature>
<protein>
    <submittedName>
        <fullName evidence="2">Uncharacterized protein</fullName>
    </submittedName>
</protein>
<gene>
    <name evidence="2" type="ORF">H4W81_005226</name>
</gene>
<evidence type="ECO:0000313" key="2">
    <source>
        <dbReference type="EMBL" id="MBE1562447.1"/>
    </source>
</evidence>
<reference evidence="2 3" key="1">
    <citation type="submission" date="2020-10" db="EMBL/GenBank/DDBJ databases">
        <title>Sequencing the genomes of 1000 actinobacteria strains.</title>
        <authorList>
            <person name="Klenk H.-P."/>
        </authorList>
    </citation>
    <scope>NUCLEOTIDE SEQUENCE [LARGE SCALE GENOMIC DNA]</scope>
    <source>
        <strain evidence="2 3">DSM 43748</strain>
    </source>
</reference>
<keyword evidence="3" id="KW-1185">Reference proteome</keyword>
<evidence type="ECO:0000256" key="1">
    <source>
        <dbReference type="SAM" id="MobiDB-lite"/>
    </source>
</evidence>
<dbReference type="Proteomes" id="UP000661607">
    <property type="component" value="Unassembled WGS sequence"/>
</dbReference>
<dbReference type="RefSeq" id="WP_192777177.1">
    <property type="nucleotide sequence ID" value="NZ_BAAASY010000002.1"/>
</dbReference>
<evidence type="ECO:0000313" key="3">
    <source>
        <dbReference type="Proteomes" id="UP000661607"/>
    </source>
</evidence>
<sequence>MNGRLPARTRRDQHARPVGPYGDQPEVAIADLEKILVWGRRSGEFRDFDTRTMAIAIRGAIDAIPAQISK</sequence>
<comment type="caution">
    <text evidence="2">The sequence shown here is derived from an EMBL/GenBank/DDBJ whole genome shotgun (WGS) entry which is preliminary data.</text>
</comment>
<name>A0ABR9KKA1_9ACTN</name>
<dbReference type="EMBL" id="JADBEF010000001">
    <property type="protein sequence ID" value="MBE1562447.1"/>
    <property type="molecule type" value="Genomic_DNA"/>
</dbReference>